<dbReference type="Pfam" id="PF01762">
    <property type="entry name" value="Galactosyl_T"/>
    <property type="match status" value="1"/>
</dbReference>
<evidence type="ECO:0000256" key="2">
    <source>
        <dbReference type="ARBA" id="ARBA00008661"/>
    </source>
</evidence>
<dbReference type="GO" id="GO:0006493">
    <property type="term" value="P:protein O-linked glycosylation"/>
    <property type="evidence" value="ECO:0007669"/>
    <property type="project" value="TreeGrafter"/>
</dbReference>
<keyword evidence="8 10" id="KW-0333">Golgi apparatus</keyword>
<dbReference type="EC" id="2.4.1.-" evidence="10"/>
<gene>
    <name evidence="11" type="ORF">OXX778_LOCUS12107</name>
</gene>
<evidence type="ECO:0000313" key="11">
    <source>
        <dbReference type="EMBL" id="CAF0915097.1"/>
    </source>
</evidence>
<keyword evidence="5 10" id="KW-0812">Transmembrane</keyword>
<sequence length="376" mass="43782">MARIIYSVTRFWRCYFLLLVASILSFFLIYVSKNDPNLEYYFPYFRLGSNYYNFYASGGAEKIKQLMEANNLDYEFISSNSKFCLSKEDYEFQQETDKTLDFLILSISQESNYKARIAARSTWAKYLDEFNSKILFVVGNTESKTSRSKRDVNIIKNEIKQYGDLIQINMPDHENYTSTKTLISIRWALTYCSKAKNLFILSDSAVLNLKKFKSVFTKKDQIIKEYAINGQCDYTDENFAMALKLFFSDLNLKVKNESLSGVKKEEYNGKYCSNLGWIISLNGARRLWETALRSPYMMKISPGYLNGYLAYKAKLNYSNELRYHDSLPKDKNCLKVFESQPELLLCAENFTISSRYSSYIAHWNSPAQGQLNLSKL</sequence>
<feature type="transmembrane region" description="Helical" evidence="10">
    <location>
        <begin position="12"/>
        <end position="31"/>
    </location>
</feature>
<dbReference type="PANTHER" id="PTHR11214">
    <property type="entry name" value="BETA-1,3-N-ACETYLGLUCOSAMINYLTRANSFERASE"/>
    <property type="match status" value="1"/>
</dbReference>
<keyword evidence="7 10" id="KW-1133">Transmembrane helix</keyword>
<evidence type="ECO:0000256" key="4">
    <source>
        <dbReference type="ARBA" id="ARBA00022679"/>
    </source>
</evidence>
<evidence type="ECO:0000256" key="1">
    <source>
        <dbReference type="ARBA" id="ARBA00004323"/>
    </source>
</evidence>
<comment type="subcellular location">
    <subcellularLocation>
        <location evidence="1 10">Golgi apparatus membrane</location>
        <topology evidence="1 10">Single-pass type II membrane protein</topology>
    </subcellularLocation>
</comment>
<dbReference type="PANTHER" id="PTHR11214:SF3">
    <property type="entry name" value="BETA-1,3-GALACTOSYLTRANSFERASE 6"/>
    <property type="match status" value="1"/>
</dbReference>
<dbReference type="OrthoDB" id="115198at2759"/>
<keyword evidence="9 10" id="KW-0472">Membrane</keyword>
<evidence type="ECO:0000256" key="8">
    <source>
        <dbReference type="ARBA" id="ARBA00023034"/>
    </source>
</evidence>
<evidence type="ECO:0000256" key="9">
    <source>
        <dbReference type="ARBA" id="ARBA00023136"/>
    </source>
</evidence>
<keyword evidence="12" id="KW-1185">Reference proteome</keyword>
<keyword evidence="6 10" id="KW-0735">Signal-anchor</keyword>
<accession>A0A814ALF0</accession>
<proteinExistence type="inferred from homology"/>
<evidence type="ECO:0000256" key="5">
    <source>
        <dbReference type="ARBA" id="ARBA00022692"/>
    </source>
</evidence>
<dbReference type="GO" id="GO:0000139">
    <property type="term" value="C:Golgi membrane"/>
    <property type="evidence" value="ECO:0007669"/>
    <property type="project" value="UniProtKB-SubCell"/>
</dbReference>
<reference evidence="11" key="1">
    <citation type="submission" date="2021-02" db="EMBL/GenBank/DDBJ databases">
        <authorList>
            <person name="Nowell W R."/>
        </authorList>
    </citation>
    <scope>NUCLEOTIDE SEQUENCE</scope>
    <source>
        <strain evidence="11">Ploen Becks lab</strain>
    </source>
</reference>
<keyword evidence="3 10" id="KW-0328">Glycosyltransferase</keyword>
<keyword evidence="4" id="KW-0808">Transferase</keyword>
<evidence type="ECO:0000256" key="10">
    <source>
        <dbReference type="RuleBase" id="RU363063"/>
    </source>
</evidence>
<dbReference type="EMBL" id="CAJNOC010002142">
    <property type="protein sequence ID" value="CAF0915097.1"/>
    <property type="molecule type" value="Genomic_DNA"/>
</dbReference>
<evidence type="ECO:0000256" key="6">
    <source>
        <dbReference type="ARBA" id="ARBA00022968"/>
    </source>
</evidence>
<evidence type="ECO:0000256" key="7">
    <source>
        <dbReference type="ARBA" id="ARBA00022989"/>
    </source>
</evidence>
<dbReference type="GO" id="GO:0016758">
    <property type="term" value="F:hexosyltransferase activity"/>
    <property type="evidence" value="ECO:0007669"/>
    <property type="project" value="InterPro"/>
</dbReference>
<comment type="caution">
    <text evidence="11">The sequence shown here is derived from an EMBL/GenBank/DDBJ whole genome shotgun (WGS) entry which is preliminary data.</text>
</comment>
<dbReference type="Proteomes" id="UP000663879">
    <property type="component" value="Unassembled WGS sequence"/>
</dbReference>
<dbReference type="InterPro" id="IPR002659">
    <property type="entry name" value="Glyco_trans_31"/>
</dbReference>
<name>A0A814ALF0_9BILA</name>
<evidence type="ECO:0000256" key="3">
    <source>
        <dbReference type="ARBA" id="ARBA00022676"/>
    </source>
</evidence>
<protein>
    <recommendedName>
        <fullName evidence="10">Hexosyltransferase</fullName>
        <ecNumber evidence="10">2.4.1.-</ecNumber>
    </recommendedName>
</protein>
<dbReference type="AlphaFoldDB" id="A0A814ALF0"/>
<comment type="similarity">
    <text evidence="2 10">Belongs to the glycosyltransferase 31 family.</text>
</comment>
<organism evidence="11 12">
    <name type="scientific">Brachionus calyciflorus</name>
    <dbReference type="NCBI Taxonomy" id="104777"/>
    <lineage>
        <taxon>Eukaryota</taxon>
        <taxon>Metazoa</taxon>
        <taxon>Spiralia</taxon>
        <taxon>Gnathifera</taxon>
        <taxon>Rotifera</taxon>
        <taxon>Eurotatoria</taxon>
        <taxon>Monogononta</taxon>
        <taxon>Pseudotrocha</taxon>
        <taxon>Ploima</taxon>
        <taxon>Brachionidae</taxon>
        <taxon>Brachionus</taxon>
    </lineage>
</organism>
<evidence type="ECO:0000313" key="12">
    <source>
        <dbReference type="Proteomes" id="UP000663879"/>
    </source>
</evidence>